<organism evidence="1">
    <name type="scientific">hydrocarbon metagenome</name>
    <dbReference type="NCBI Taxonomy" id="938273"/>
    <lineage>
        <taxon>unclassified sequences</taxon>
        <taxon>metagenomes</taxon>
        <taxon>ecological metagenomes</taxon>
    </lineage>
</organism>
<evidence type="ECO:0000313" key="1">
    <source>
        <dbReference type="EMBL" id="KUG13627.1"/>
    </source>
</evidence>
<comment type="caution">
    <text evidence="1">The sequence shown here is derived from an EMBL/GenBank/DDBJ whole genome shotgun (WGS) entry which is preliminary data.</text>
</comment>
<protein>
    <submittedName>
        <fullName evidence="1">Formylmethanofuran dehydrogenase (Tungsten) subunit c</fullName>
        <ecNumber evidence="1">1.2.99.5</ecNumber>
    </submittedName>
</protein>
<dbReference type="EMBL" id="LNQE01001714">
    <property type="protein sequence ID" value="KUG13627.1"/>
    <property type="molecule type" value="Genomic_DNA"/>
</dbReference>
<name>A0A0W8EY92_9ZZZZ</name>
<dbReference type="InterPro" id="IPR036485">
    <property type="entry name" value="Glu_synth_asu_C_sf"/>
</dbReference>
<dbReference type="EC" id="1.2.99.5" evidence="1"/>
<keyword evidence="1" id="KW-0560">Oxidoreductase</keyword>
<sequence>MRIMGDCGDLPGVEMRGGTLIIGGNCHRPCGNMTGGTCMVFGTAHALLPTFVTAGSEEREFCGQRVEMNVFRGDVANRGKGTLFVRKK</sequence>
<dbReference type="AlphaFoldDB" id="A0A0W8EY92"/>
<dbReference type="GO" id="GO:0016491">
    <property type="term" value="F:oxidoreductase activity"/>
    <property type="evidence" value="ECO:0007669"/>
    <property type="project" value="UniProtKB-KW"/>
</dbReference>
<reference evidence="1" key="1">
    <citation type="journal article" date="2015" name="Proc. Natl. Acad. Sci. U.S.A.">
        <title>Networks of energetic and metabolic interactions define dynamics in microbial communities.</title>
        <authorList>
            <person name="Embree M."/>
            <person name="Liu J.K."/>
            <person name="Al-Bassam M.M."/>
            <person name="Zengler K."/>
        </authorList>
    </citation>
    <scope>NUCLEOTIDE SEQUENCE</scope>
</reference>
<dbReference type="SUPFAM" id="SSF69336">
    <property type="entry name" value="Alpha subunit of glutamate synthase, C-terminal domain"/>
    <property type="match status" value="1"/>
</dbReference>
<gene>
    <name evidence="1" type="ORF">ASZ90_016357</name>
</gene>
<proteinExistence type="predicted"/>
<accession>A0A0W8EY92</accession>
<dbReference type="Gene3D" id="2.160.20.60">
    <property type="entry name" value="Glutamate synthase, alpha subunit, C-terminal domain"/>
    <property type="match status" value="1"/>
</dbReference>